<reference evidence="2 3" key="1">
    <citation type="journal article" date="2016" name="Nat. Commun.">
        <title>Thousands of microbial genomes shed light on interconnected biogeochemical processes in an aquifer system.</title>
        <authorList>
            <person name="Anantharaman K."/>
            <person name="Brown C.T."/>
            <person name="Hug L.A."/>
            <person name="Sharon I."/>
            <person name="Castelle C.J."/>
            <person name="Probst A.J."/>
            <person name="Thomas B.C."/>
            <person name="Singh A."/>
            <person name="Wilkins M.J."/>
            <person name="Karaoz U."/>
            <person name="Brodie E.L."/>
            <person name="Williams K.H."/>
            <person name="Hubbard S.S."/>
            <person name="Banfield J.F."/>
        </authorList>
    </citation>
    <scope>NUCLEOTIDE SEQUENCE [LARGE SCALE GENOMIC DNA]</scope>
</reference>
<dbReference type="EMBL" id="MFQE01000002">
    <property type="protein sequence ID" value="OGH74080.1"/>
    <property type="molecule type" value="Genomic_DNA"/>
</dbReference>
<dbReference type="InterPro" id="IPR000086">
    <property type="entry name" value="NUDIX_hydrolase_dom"/>
</dbReference>
<proteinExistence type="predicted"/>
<dbReference type="STRING" id="1798683.A3C90_02215"/>
<dbReference type="Proteomes" id="UP000177457">
    <property type="component" value="Unassembled WGS sequence"/>
</dbReference>
<evidence type="ECO:0000259" key="1">
    <source>
        <dbReference type="PROSITE" id="PS51462"/>
    </source>
</evidence>
<evidence type="ECO:0000313" key="3">
    <source>
        <dbReference type="Proteomes" id="UP000177457"/>
    </source>
</evidence>
<comment type="caution">
    <text evidence="2">The sequence shown here is derived from an EMBL/GenBank/DDBJ whole genome shotgun (WGS) entry which is preliminary data.</text>
</comment>
<protein>
    <recommendedName>
        <fullName evidence="1">Nudix hydrolase domain-containing protein</fullName>
    </recommendedName>
</protein>
<accession>A0A1F6MRD5</accession>
<organism evidence="2 3">
    <name type="scientific">Candidatus Magasanikbacteria bacterium RIFCSPHIGHO2_02_FULL_51_14</name>
    <dbReference type="NCBI Taxonomy" id="1798683"/>
    <lineage>
        <taxon>Bacteria</taxon>
        <taxon>Candidatus Magasanikiibacteriota</taxon>
    </lineage>
</organism>
<dbReference type="Gene3D" id="3.90.79.10">
    <property type="entry name" value="Nucleoside Triphosphate Pyrophosphohydrolase"/>
    <property type="match status" value="1"/>
</dbReference>
<feature type="domain" description="Nudix hydrolase" evidence="1">
    <location>
        <begin position="25"/>
        <end position="158"/>
    </location>
</feature>
<dbReference type="InterPro" id="IPR015797">
    <property type="entry name" value="NUDIX_hydrolase-like_dom_sf"/>
</dbReference>
<dbReference type="SUPFAM" id="SSF55811">
    <property type="entry name" value="Nudix"/>
    <property type="match status" value="1"/>
</dbReference>
<gene>
    <name evidence="2" type="ORF">A3C90_02215</name>
</gene>
<dbReference type="PANTHER" id="PTHR43736:SF1">
    <property type="entry name" value="DIHYDRONEOPTERIN TRIPHOSPHATE DIPHOSPHATASE"/>
    <property type="match status" value="1"/>
</dbReference>
<dbReference type="CDD" id="cd02883">
    <property type="entry name" value="NUDIX_Hydrolase"/>
    <property type="match status" value="1"/>
</dbReference>
<evidence type="ECO:0000313" key="2">
    <source>
        <dbReference type="EMBL" id="OGH74080.1"/>
    </source>
</evidence>
<name>A0A1F6MRD5_9BACT</name>
<sequence length="164" mass="18368">MINGKGYLSQLSAYDTIQAHFILHAMELPTGTIIVSGPVIIEDGKVLLNKEKKGDKIGPWFFPGGIVEESDASLEAACKREAKEELGIDLEIIKQMRTTYRTISDSAKVTLHHFLAQRTGDIIPGDITVEWGWFDINNLPDNCAPNVYEILKDKDVREWASPRK</sequence>
<dbReference type="AlphaFoldDB" id="A0A1F6MRD5"/>
<dbReference type="PROSITE" id="PS51462">
    <property type="entry name" value="NUDIX"/>
    <property type="match status" value="1"/>
</dbReference>
<dbReference type="PANTHER" id="PTHR43736">
    <property type="entry name" value="ADP-RIBOSE PYROPHOSPHATASE"/>
    <property type="match status" value="1"/>
</dbReference>
<dbReference type="Pfam" id="PF00293">
    <property type="entry name" value="NUDIX"/>
    <property type="match status" value="1"/>
</dbReference>